<reference evidence="1 2" key="1">
    <citation type="submission" date="2015-09" db="EMBL/GenBank/DDBJ databases">
        <title>Draft genome of the parasitic nematode Teladorsagia circumcincta isolate WARC Sus (inbred).</title>
        <authorList>
            <person name="Mitreva M."/>
        </authorList>
    </citation>
    <scope>NUCLEOTIDE SEQUENCE [LARGE SCALE GENOMIC DNA]</scope>
    <source>
        <strain evidence="1 2">S</strain>
    </source>
</reference>
<dbReference type="EMBL" id="KZ359190">
    <property type="protein sequence ID" value="PIO58980.1"/>
    <property type="molecule type" value="Genomic_DNA"/>
</dbReference>
<name>A0A2G9TNR4_TELCI</name>
<organism evidence="1 2">
    <name type="scientific">Teladorsagia circumcincta</name>
    <name type="common">Brown stomach worm</name>
    <name type="synonym">Ostertagia circumcincta</name>
    <dbReference type="NCBI Taxonomy" id="45464"/>
    <lineage>
        <taxon>Eukaryota</taxon>
        <taxon>Metazoa</taxon>
        <taxon>Ecdysozoa</taxon>
        <taxon>Nematoda</taxon>
        <taxon>Chromadorea</taxon>
        <taxon>Rhabditida</taxon>
        <taxon>Rhabditina</taxon>
        <taxon>Rhabditomorpha</taxon>
        <taxon>Strongyloidea</taxon>
        <taxon>Trichostrongylidae</taxon>
        <taxon>Teladorsagia</taxon>
    </lineage>
</organism>
<dbReference type="OrthoDB" id="1293503at2759"/>
<accession>A0A2G9TNR4</accession>
<feature type="non-terminal residue" evidence="1">
    <location>
        <position position="109"/>
    </location>
</feature>
<dbReference type="AlphaFoldDB" id="A0A2G9TNR4"/>
<protein>
    <submittedName>
        <fullName evidence="1">Uncharacterized protein</fullName>
    </submittedName>
</protein>
<dbReference type="Proteomes" id="UP000230423">
    <property type="component" value="Unassembled WGS sequence"/>
</dbReference>
<sequence length="109" mass="12182">METKMLRWTAGATRMDHIQNDAIRKRFVVAPTVDKLLSSLVDLQDRMIDLFPPKPQCVAGKDQTLQLPFLELAVLLLFAAPSGRVVKAVSDAFLHPRRIGSWGYPPGKI</sequence>
<evidence type="ECO:0000313" key="1">
    <source>
        <dbReference type="EMBL" id="PIO58980.1"/>
    </source>
</evidence>
<keyword evidence="2" id="KW-1185">Reference proteome</keyword>
<proteinExistence type="predicted"/>
<evidence type="ECO:0000313" key="2">
    <source>
        <dbReference type="Proteomes" id="UP000230423"/>
    </source>
</evidence>
<gene>
    <name evidence="1" type="ORF">TELCIR_19569</name>
</gene>